<comment type="caution">
    <text evidence="1">The sequence shown here is derived from an EMBL/GenBank/DDBJ whole genome shotgun (WGS) entry which is preliminary data.</text>
</comment>
<sequence length="54" mass="5956">MVCLTGFTLGIGAVVLVGGNCRVNELDSIILFDRLSEFLFSLDIVNPYKYVDSK</sequence>
<reference evidence="1 2" key="1">
    <citation type="submission" date="2016-09" db="EMBL/GenBank/DDBJ databases">
        <title>Draft Genome Sequence of four Alteromonas macleodii strains isolated from copper coupons and grown long-term at elevated copper levels.</title>
        <authorList>
            <person name="Cusick K."/>
            <person name="Dale J."/>
            <person name="Little B."/>
            <person name="Biffinger J."/>
        </authorList>
    </citation>
    <scope>NUCLEOTIDE SEQUENCE [LARGE SCALE GENOMIC DNA]</scope>
    <source>
        <strain evidence="1 2">KCP01</strain>
    </source>
</reference>
<organism evidence="1 2">
    <name type="scientific">Alteromonas macleodii</name>
    <name type="common">Pseudoalteromonas macleodii</name>
    <dbReference type="NCBI Taxonomy" id="28108"/>
    <lineage>
        <taxon>Bacteria</taxon>
        <taxon>Pseudomonadati</taxon>
        <taxon>Pseudomonadota</taxon>
        <taxon>Gammaproteobacteria</taxon>
        <taxon>Alteromonadales</taxon>
        <taxon>Alteromonadaceae</taxon>
        <taxon>Alteromonas/Salinimonas group</taxon>
        <taxon>Alteromonas</taxon>
    </lineage>
</organism>
<gene>
    <name evidence="1" type="ORF">BFV95_2269</name>
</gene>
<protein>
    <submittedName>
        <fullName evidence="1">Uncharacterized protein</fullName>
    </submittedName>
</protein>
<dbReference type="Proteomes" id="UP000095392">
    <property type="component" value="Unassembled WGS sequence"/>
</dbReference>
<name>A0AB36FST7_ALTMA</name>
<accession>A0AB36FST7</accession>
<proteinExistence type="predicted"/>
<evidence type="ECO:0000313" key="2">
    <source>
        <dbReference type="Proteomes" id="UP000095392"/>
    </source>
</evidence>
<dbReference type="EMBL" id="MIPY01000014">
    <property type="protein sequence ID" value="OES31205.1"/>
    <property type="molecule type" value="Genomic_DNA"/>
</dbReference>
<dbReference type="AlphaFoldDB" id="A0AB36FST7"/>
<evidence type="ECO:0000313" key="1">
    <source>
        <dbReference type="EMBL" id="OES31205.1"/>
    </source>
</evidence>
<keyword evidence="2" id="KW-1185">Reference proteome</keyword>